<dbReference type="PANTHER" id="PTHR10343">
    <property type="entry name" value="5'-AMP-ACTIVATED PROTEIN KINASE , BETA SUBUNIT"/>
    <property type="match status" value="1"/>
</dbReference>
<dbReference type="InterPro" id="IPR050827">
    <property type="entry name" value="CRP1_MDG1_kinase"/>
</dbReference>
<evidence type="ECO:0000313" key="3">
    <source>
        <dbReference type="EMBL" id="SVE61513.1"/>
    </source>
</evidence>
<dbReference type="PANTHER" id="PTHR10343:SF84">
    <property type="entry name" value="5'-AMP-ACTIVATED PROTEIN KINASE SUBUNIT BETA-1"/>
    <property type="match status" value="1"/>
</dbReference>
<comment type="similarity">
    <text evidence="1">Belongs to the 5'-AMP-activated protein kinase beta subunit family.</text>
</comment>
<dbReference type="EMBL" id="UINC01229702">
    <property type="protein sequence ID" value="SVE61513.1"/>
    <property type="molecule type" value="Genomic_DNA"/>
</dbReference>
<dbReference type="InterPro" id="IPR032640">
    <property type="entry name" value="AMPK1_CBM"/>
</dbReference>
<gene>
    <name evidence="3" type="ORF">METZ01_LOCUS514367</name>
</gene>
<evidence type="ECO:0000259" key="2">
    <source>
        <dbReference type="Pfam" id="PF16561"/>
    </source>
</evidence>
<organism evidence="3">
    <name type="scientific">marine metagenome</name>
    <dbReference type="NCBI Taxonomy" id="408172"/>
    <lineage>
        <taxon>unclassified sequences</taxon>
        <taxon>metagenomes</taxon>
        <taxon>ecological metagenomes</taxon>
    </lineage>
</organism>
<dbReference type="SUPFAM" id="SSF81296">
    <property type="entry name" value="E set domains"/>
    <property type="match status" value="1"/>
</dbReference>
<reference evidence="3" key="1">
    <citation type="submission" date="2018-05" db="EMBL/GenBank/DDBJ databases">
        <authorList>
            <person name="Lanie J.A."/>
            <person name="Ng W.-L."/>
            <person name="Kazmierczak K.M."/>
            <person name="Andrzejewski T.M."/>
            <person name="Davidsen T.M."/>
            <person name="Wayne K.J."/>
            <person name="Tettelin H."/>
            <person name="Glass J.I."/>
            <person name="Rusch D."/>
            <person name="Podicherti R."/>
            <person name="Tsui H.-C.T."/>
            <person name="Winkler M.E."/>
        </authorList>
    </citation>
    <scope>NUCLEOTIDE SEQUENCE</scope>
</reference>
<dbReference type="Gene3D" id="2.60.40.10">
    <property type="entry name" value="Immunoglobulins"/>
    <property type="match status" value="1"/>
</dbReference>
<dbReference type="InterPro" id="IPR013783">
    <property type="entry name" value="Ig-like_fold"/>
</dbReference>
<dbReference type="PROSITE" id="PS51257">
    <property type="entry name" value="PROKAR_LIPOPROTEIN"/>
    <property type="match status" value="1"/>
</dbReference>
<dbReference type="InterPro" id="IPR014756">
    <property type="entry name" value="Ig_E-set"/>
</dbReference>
<name>A0A383EYJ3_9ZZZZ</name>
<proteinExistence type="inferred from homology"/>
<protein>
    <recommendedName>
        <fullName evidence="2">AMP-activated protein kinase glycogen-binding domain-containing protein</fullName>
    </recommendedName>
</protein>
<feature type="non-terminal residue" evidence="3">
    <location>
        <position position="113"/>
    </location>
</feature>
<feature type="domain" description="AMP-activated protein kinase glycogen-binding" evidence="2">
    <location>
        <begin position="40"/>
        <end position="105"/>
    </location>
</feature>
<evidence type="ECO:0000256" key="1">
    <source>
        <dbReference type="ARBA" id="ARBA00010926"/>
    </source>
</evidence>
<dbReference type="AlphaFoldDB" id="A0A383EYJ3"/>
<dbReference type="Pfam" id="PF16561">
    <property type="entry name" value="AMPK1_CBM"/>
    <property type="match status" value="1"/>
</dbReference>
<accession>A0A383EYJ3</accession>
<sequence length="113" mass="12814">MKNLILLLAVLLIGCSTVDKVEVNTNQIEKMNESVSGKIPVKFSYQPLIGGKHEVFLAGDFNNWSKTETLMKEINGIYEIILYLKKGEYAYKYIVDGQWLTDENADEFIGDGF</sequence>